<evidence type="ECO:0000256" key="1">
    <source>
        <dbReference type="ARBA" id="ARBA00000885"/>
    </source>
</evidence>
<dbReference type="InterPro" id="IPR000569">
    <property type="entry name" value="HECT_dom"/>
</dbReference>
<evidence type="ECO:0000256" key="5">
    <source>
        <dbReference type="ARBA" id="ARBA00022786"/>
    </source>
</evidence>
<evidence type="ECO:0000313" key="9">
    <source>
        <dbReference type="Proteomes" id="UP001479436"/>
    </source>
</evidence>
<dbReference type="EMBL" id="JASJQH010000918">
    <property type="protein sequence ID" value="KAK9762549.1"/>
    <property type="molecule type" value="Genomic_DNA"/>
</dbReference>
<feature type="active site" description="Glycyl thioester intermediate" evidence="6">
    <location>
        <position position="268"/>
    </location>
</feature>
<dbReference type="Gene3D" id="3.90.1750.10">
    <property type="entry name" value="Hect, E3 ligase catalytic domains"/>
    <property type="match status" value="1"/>
</dbReference>
<evidence type="ECO:0000256" key="6">
    <source>
        <dbReference type="PROSITE-ProRule" id="PRU00104"/>
    </source>
</evidence>
<dbReference type="Pfam" id="PF00632">
    <property type="entry name" value="HECT"/>
    <property type="match status" value="1"/>
</dbReference>
<dbReference type="PANTHER" id="PTHR11254">
    <property type="entry name" value="HECT DOMAIN UBIQUITIN-PROTEIN LIGASE"/>
    <property type="match status" value="1"/>
</dbReference>
<keyword evidence="9" id="KW-1185">Reference proteome</keyword>
<dbReference type="PROSITE" id="PS50237">
    <property type="entry name" value="HECT"/>
    <property type="match status" value="1"/>
</dbReference>
<sequence length="301" mass="34826">MFNPDYALFKSSAVDKVTYQPNRASWVNPDHLLYFKFVGRVIGKAIYDGRLLDCYFTRSFYKHILGKDVDYKDVEALDPEYFKSLVWMLENDITDIIDLTFCIEADDFGKMKVIDLKPNGRDIPVTEENKYEYVKLVTEQKLTLAIKDQIDNFLVGFHEIISPQLISIFNEQELELLISGMPDIDVDDWKNNTEYQGYTTSSPQIQWFWRAVRSFDQEERAKLIQFVTGTSKVPLEGFSSLQGVNGVQKFQIHKDPSSTHRLPSAHTCFNQLDLPQYESYEQLRSNTLIAIQECNTGFGFG</sequence>
<dbReference type="CDD" id="cd00078">
    <property type="entry name" value="HECTc"/>
    <property type="match status" value="1"/>
</dbReference>
<evidence type="ECO:0000256" key="2">
    <source>
        <dbReference type="ARBA" id="ARBA00004906"/>
    </source>
</evidence>
<reference evidence="8 9" key="1">
    <citation type="submission" date="2023-04" db="EMBL/GenBank/DDBJ databases">
        <title>Genome of Basidiobolus ranarum AG-B5.</title>
        <authorList>
            <person name="Stajich J.E."/>
            <person name="Carter-House D."/>
            <person name="Gryganskyi A."/>
        </authorList>
    </citation>
    <scope>NUCLEOTIDE SEQUENCE [LARGE SCALE GENOMIC DNA]</scope>
    <source>
        <strain evidence="8 9">AG-B5</strain>
    </source>
</reference>
<gene>
    <name evidence="8" type="primary">TOM1_2</name>
    <name evidence="8" type="ORF">K7432_011620</name>
</gene>
<organism evidence="8 9">
    <name type="scientific">Basidiobolus ranarum</name>
    <dbReference type="NCBI Taxonomy" id="34480"/>
    <lineage>
        <taxon>Eukaryota</taxon>
        <taxon>Fungi</taxon>
        <taxon>Fungi incertae sedis</taxon>
        <taxon>Zoopagomycota</taxon>
        <taxon>Entomophthoromycotina</taxon>
        <taxon>Basidiobolomycetes</taxon>
        <taxon>Basidiobolales</taxon>
        <taxon>Basidiobolaceae</taxon>
        <taxon>Basidiobolus</taxon>
    </lineage>
</organism>
<comment type="caution">
    <text evidence="8">The sequence shown here is derived from an EMBL/GenBank/DDBJ whole genome shotgun (WGS) entry which is preliminary data.</text>
</comment>
<keyword evidence="4 8" id="KW-0808">Transferase</keyword>
<keyword evidence="8" id="KW-0012">Acyltransferase</keyword>
<evidence type="ECO:0000313" key="8">
    <source>
        <dbReference type="EMBL" id="KAK9762549.1"/>
    </source>
</evidence>
<dbReference type="SMART" id="SM00119">
    <property type="entry name" value="HECTc"/>
    <property type="match status" value="1"/>
</dbReference>
<dbReference type="SUPFAM" id="SSF56204">
    <property type="entry name" value="Hect, E3 ligase catalytic domain"/>
    <property type="match status" value="1"/>
</dbReference>
<name>A0ABR2WM38_9FUNG</name>
<accession>A0ABR2WM38</accession>
<protein>
    <recommendedName>
        <fullName evidence="3">HECT-type E3 ubiquitin transferase</fullName>
        <ecNumber evidence="3">2.3.2.26</ecNumber>
    </recommendedName>
</protein>
<evidence type="ECO:0000256" key="4">
    <source>
        <dbReference type="ARBA" id="ARBA00022679"/>
    </source>
</evidence>
<comment type="pathway">
    <text evidence="2">Protein modification; protein ubiquitination.</text>
</comment>
<dbReference type="Gene3D" id="3.30.2410.10">
    <property type="entry name" value="Hect, E3 ligase catalytic domain"/>
    <property type="match status" value="1"/>
</dbReference>
<feature type="domain" description="HECT" evidence="7">
    <location>
        <begin position="1"/>
        <end position="301"/>
    </location>
</feature>
<dbReference type="GO" id="GO:0061630">
    <property type="term" value="F:ubiquitin protein ligase activity"/>
    <property type="evidence" value="ECO:0007669"/>
    <property type="project" value="UniProtKB-EC"/>
</dbReference>
<dbReference type="PANTHER" id="PTHR11254:SF67">
    <property type="entry name" value="E3 UBIQUITIN-PROTEIN LIGASE HUWE1"/>
    <property type="match status" value="1"/>
</dbReference>
<proteinExistence type="predicted"/>
<keyword evidence="5 6" id="KW-0833">Ubl conjugation pathway</keyword>
<dbReference type="InterPro" id="IPR050409">
    <property type="entry name" value="E3_ubiq-protein_ligase"/>
</dbReference>
<dbReference type="Proteomes" id="UP001479436">
    <property type="component" value="Unassembled WGS sequence"/>
</dbReference>
<dbReference type="InterPro" id="IPR035983">
    <property type="entry name" value="Hect_E3_ubiquitin_ligase"/>
</dbReference>
<comment type="catalytic activity">
    <reaction evidence="1">
        <text>S-ubiquitinyl-[E2 ubiquitin-conjugating enzyme]-L-cysteine + [acceptor protein]-L-lysine = [E2 ubiquitin-conjugating enzyme]-L-cysteine + N(6)-ubiquitinyl-[acceptor protein]-L-lysine.</text>
        <dbReference type="EC" id="2.3.2.26"/>
    </reaction>
</comment>
<dbReference type="EC" id="2.3.2.26" evidence="3"/>
<evidence type="ECO:0000256" key="3">
    <source>
        <dbReference type="ARBA" id="ARBA00012485"/>
    </source>
</evidence>
<evidence type="ECO:0000259" key="7">
    <source>
        <dbReference type="PROSITE" id="PS50237"/>
    </source>
</evidence>